<proteinExistence type="predicted"/>
<dbReference type="EnsemblPlants" id="OPUNC06G13350.1">
    <property type="protein sequence ID" value="OPUNC06G13350.1"/>
    <property type="gene ID" value="OPUNC06G13350"/>
</dbReference>
<dbReference type="PANTHER" id="PTHR47718">
    <property type="entry name" value="OS01G0519700 PROTEIN"/>
    <property type="match status" value="1"/>
</dbReference>
<evidence type="ECO:0000313" key="2">
    <source>
        <dbReference type="Proteomes" id="UP000026962"/>
    </source>
</evidence>
<sequence>MIITSIRMQPLTLILDIITEAQMASAENANFVVVSNKATMDLISKDVGGYENLGFTPEDMKNILYSKRSLKVDEDELMTNIFWTDSKMIADYEVFSDVVCFDTHIQN</sequence>
<dbReference type="PANTHER" id="PTHR47718:SF8">
    <property type="entry name" value="PROTEIN FAR1-RELATED SEQUENCE"/>
    <property type="match status" value="1"/>
</dbReference>
<keyword evidence="2" id="KW-1185">Reference proteome</keyword>
<reference evidence="1" key="1">
    <citation type="submission" date="2015-04" db="UniProtKB">
        <authorList>
            <consortium name="EnsemblPlants"/>
        </authorList>
    </citation>
    <scope>IDENTIFICATION</scope>
</reference>
<evidence type="ECO:0000313" key="1">
    <source>
        <dbReference type="EnsemblPlants" id="OPUNC06G13350.1"/>
    </source>
</evidence>
<protein>
    <submittedName>
        <fullName evidence="1">Uncharacterized protein</fullName>
    </submittedName>
</protein>
<name>A0A0E0LBH1_ORYPU</name>
<dbReference type="HOGENOM" id="CLU_008459_12_1_1"/>
<dbReference type="AlphaFoldDB" id="A0A0E0LBH1"/>
<reference evidence="1" key="2">
    <citation type="submission" date="2018-05" db="EMBL/GenBank/DDBJ databases">
        <title>OpunRS2 (Oryza punctata Reference Sequence Version 2).</title>
        <authorList>
            <person name="Zhang J."/>
            <person name="Kudrna D."/>
            <person name="Lee S."/>
            <person name="Talag J."/>
            <person name="Welchert J."/>
            <person name="Wing R.A."/>
        </authorList>
    </citation>
    <scope>NUCLEOTIDE SEQUENCE [LARGE SCALE GENOMIC DNA]</scope>
</reference>
<accession>A0A0E0LBH1</accession>
<organism evidence="1">
    <name type="scientific">Oryza punctata</name>
    <name type="common">Red rice</name>
    <dbReference type="NCBI Taxonomy" id="4537"/>
    <lineage>
        <taxon>Eukaryota</taxon>
        <taxon>Viridiplantae</taxon>
        <taxon>Streptophyta</taxon>
        <taxon>Embryophyta</taxon>
        <taxon>Tracheophyta</taxon>
        <taxon>Spermatophyta</taxon>
        <taxon>Magnoliopsida</taxon>
        <taxon>Liliopsida</taxon>
        <taxon>Poales</taxon>
        <taxon>Poaceae</taxon>
        <taxon>BOP clade</taxon>
        <taxon>Oryzoideae</taxon>
        <taxon>Oryzeae</taxon>
        <taxon>Oryzinae</taxon>
        <taxon>Oryza</taxon>
    </lineage>
</organism>
<dbReference type="Gramene" id="OPUNC06G13350.1">
    <property type="protein sequence ID" value="OPUNC06G13350.1"/>
    <property type="gene ID" value="OPUNC06G13350"/>
</dbReference>
<dbReference type="Proteomes" id="UP000026962">
    <property type="component" value="Chromosome 6"/>
</dbReference>